<organism evidence="1 2">
    <name type="scientific">Weissella viridescens</name>
    <name type="common">Lactobacillus viridescens</name>
    <dbReference type="NCBI Taxonomy" id="1629"/>
    <lineage>
        <taxon>Bacteria</taxon>
        <taxon>Bacillati</taxon>
        <taxon>Bacillota</taxon>
        <taxon>Bacilli</taxon>
        <taxon>Lactobacillales</taxon>
        <taxon>Lactobacillaceae</taxon>
        <taxon>Weissella</taxon>
    </lineage>
</organism>
<proteinExistence type="predicted"/>
<dbReference type="EMBL" id="UHIV01000004">
    <property type="protein sequence ID" value="SUP59084.1"/>
    <property type="molecule type" value="Genomic_DNA"/>
</dbReference>
<gene>
    <name evidence="1" type="ORF">NCTC13645_01336</name>
</gene>
<accession>A0A380P2Q9</accession>
<name>A0A380P2Q9_WEIVI</name>
<sequence>MSMDHTAHNDYLAEPIAKIMKNTDWPVKFSLSTLTSQIKTLRALVMLIKTSAL</sequence>
<evidence type="ECO:0000313" key="2">
    <source>
        <dbReference type="Proteomes" id="UP000254621"/>
    </source>
</evidence>
<reference evidence="1 2" key="1">
    <citation type="submission" date="2018-06" db="EMBL/GenBank/DDBJ databases">
        <authorList>
            <consortium name="Pathogen Informatics"/>
            <person name="Doyle S."/>
        </authorList>
    </citation>
    <scope>NUCLEOTIDE SEQUENCE [LARGE SCALE GENOMIC DNA]</scope>
    <source>
        <strain evidence="1 2">NCTC13645</strain>
    </source>
</reference>
<evidence type="ECO:0000313" key="1">
    <source>
        <dbReference type="EMBL" id="SUP59084.1"/>
    </source>
</evidence>
<dbReference type="Proteomes" id="UP000254621">
    <property type="component" value="Unassembled WGS sequence"/>
</dbReference>
<protein>
    <submittedName>
        <fullName evidence="1">Uncharacterized protein</fullName>
    </submittedName>
</protein>
<dbReference type="AlphaFoldDB" id="A0A380P2Q9"/>